<dbReference type="Pfam" id="PF04357">
    <property type="entry name" value="TamB"/>
    <property type="match status" value="1"/>
</dbReference>
<keyword evidence="2 5" id="KW-0812">Transmembrane</keyword>
<name>A0ABR8UH48_9GAMM</name>
<accession>A0ABR8UH48</accession>
<evidence type="ECO:0000256" key="3">
    <source>
        <dbReference type="ARBA" id="ARBA00022989"/>
    </source>
</evidence>
<organism evidence="7 8">
    <name type="scientific">Luteimonas colneyensis</name>
    <dbReference type="NCBI Taxonomy" id="2762230"/>
    <lineage>
        <taxon>Bacteria</taxon>
        <taxon>Pseudomonadati</taxon>
        <taxon>Pseudomonadota</taxon>
        <taxon>Gammaproteobacteria</taxon>
        <taxon>Lysobacterales</taxon>
        <taxon>Lysobacteraceae</taxon>
        <taxon>Luteimonas</taxon>
    </lineage>
</organism>
<comment type="subcellular location">
    <subcellularLocation>
        <location evidence="1">Membrane</location>
        <topology evidence="1">Single-pass membrane protein</topology>
    </subcellularLocation>
</comment>
<sequence length="1309" mass="136827">MARTPVPADVSPEEREQRIRELRARRKARMRTLALRSAAGTTVLVALLLVAGWWLLGTLGGRDFLLGQVVARLPAGTTLEWREAEGPASGPLTLHDVVFQQQVCPEADDQPVPYGQCAAPNTLRFSAKRVTLDPALRPLLGRTLRLDAAQVEGALLELPPSDDGEPFSLPRWPEVLPRIEPPLGLQADAIEIDGFRVLRGGEPMIDIADVRGGMEAQRGLLRLRRVLVHSDRGDLLVDGEYAPADDYRMDLTASALLPAPPGSTRPRLGLVARGDVSALDVALSGHVPAPVRAHIGLRGAGAPEWTFSAASEALDPALLAGLGEPGTPVAFDLAAHGTGGRAQLQGELAYGELQATIQPSAAILEEQVLEFDPLVVDLLEGRVTVTGRGDFADPRAADLRYAVVARDLAWAPTPADGAAPDPSARVRADADLGIAGTAALWAIVGEARLERGGDRAEVELRGRGNQERIDIGSLVASTPTGRLDGSGHVTWAPALAWEFNAALTGFDPGYFAPGFDGAIDGRIATTGGTRDDGGLDLRADIEDLGGRLRGRALGGRAGFAMRGATPGGTDAASFEGDAALSIGQSRIDARGRVDDRIDIQASLDPLRLDDLLPGAAGRLDGRLAVAGGRDSPDLRADLAGAGLRYGAYAAERLQLRGQLPWRGGGGELQVDAGGVQAGIALDTLSVQARGAVEDLRFDASARGDIGSASLSGSAQRGANGRWQGTLAALQAAPAVGASWRLESAAVFAQTAGGFTLSPACLDSDVGGHLCASADWPRQGLDIDGEDLPLALVGPYLPTQDSGRPWHLDGSIDIDARLRPAGRAWQGHFNVASSDGALRTSPRSRRNVLSYSGLALDAVFDANRIDASLGLGFNGNGRIAARLRTGWDAYAPLQGEVTAATSELTWLELFSPDIVSPTGRLDADVSLSGTRAAPALGGYAALSDFAAEIPSLAIAIVDGQARLDARPDGDARISGSLGTGGEGRLAIDGSLGWRSPGAPLQLRVSGNDVLVSDTRDLRAVASPDIEVRYAAGRPLQVAGRVLVPSARMDLERLSDGVSASPDVVVLDPVDPEEGPSMPMELDLTLAMGDDVHLNGFGLEGELTGELRVLSRAGREMTGHGLLEVGGRYEAYGQELAITRGRLSWSNTPVSDPLLDIRAERRVGDVTAGIDVGGRASAPRAQVWTDPASDESEALALLALGRPLSSLSGRQASDIDAASAALNAGGSLLAGQIGKRIGLDDAGVMESRTLGGSVFGIGKQLSPRLYVGFGVSLLGTGQVLTLKYLLRKGFDVEIESSTLESRGSINYRHER</sequence>
<keyword evidence="8" id="KW-1185">Reference proteome</keyword>
<dbReference type="PANTHER" id="PTHR36985">
    <property type="entry name" value="TRANSLOCATION AND ASSEMBLY MODULE SUBUNIT TAMB"/>
    <property type="match status" value="1"/>
</dbReference>
<dbReference type="InterPro" id="IPR007452">
    <property type="entry name" value="TamB_C"/>
</dbReference>
<evidence type="ECO:0000256" key="2">
    <source>
        <dbReference type="ARBA" id="ARBA00022692"/>
    </source>
</evidence>
<keyword evidence="3 5" id="KW-1133">Transmembrane helix</keyword>
<evidence type="ECO:0000313" key="8">
    <source>
        <dbReference type="Proteomes" id="UP000647183"/>
    </source>
</evidence>
<dbReference type="RefSeq" id="WP_191728609.1">
    <property type="nucleotide sequence ID" value="NZ_JACSQJ010000002.1"/>
</dbReference>
<keyword evidence="4 5" id="KW-0472">Membrane</keyword>
<evidence type="ECO:0000256" key="4">
    <source>
        <dbReference type="ARBA" id="ARBA00023136"/>
    </source>
</evidence>
<evidence type="ECO:0000313" key="7">
    <source>
        <dbReference type="EMBL" id="MBD7987350.1"/>
    </source>
</evidence>
<proteinExistence type="predicted"/>
<feature type="transmembrane region" description="Helical" evidence="5">
    <location>
        <begin position="33"/>
        <end position="56"/>
    </location>
</feature>
<evidence type="ECO:0000256" key="5">
    <source>
        <dbReference type="SAM" id="Phobius"/>
    </source>
</evidence>
<dbReference type="PANTHER" id="PTHR36985:SF1">
    <property type="entry name" value="TRANSLOCATION AND ASSEMBLY MODULE SUBUNIT TAMB"/>
    <property type="match status" value="1"/>
</dbReference>
<reference evidence="7 8" key="1">
    <citation type="submission" date="2020-08" db="EMBL/GenBank/DDBJ databases">
        <title>A Genomic Blueprint of the Chicken Gut Microbiome.</title>
        <authorList>
            <person name="Gilroy R."/>
            <person name="Ravi A."/>
            <person name="Getino M."/>
            <person name="Pursley I."/>
            <person name="Horton D.L."/>
            <person name="Alikhan N.-F."/>
            <person name="Baker D."/>
            <person name="Gharbi K."/>
            <person name="Hall N."/>
            <person name="Watson M."/>
            <person name="Adriaenssens E.M."/>
            <person name="Foster-Nyarko E."/>
            <person name="Jarju S."/>
            <person name="Secka A."/>
            <person name="Antonio M."/>
            <person name="Oren A."/>
            <person name="Chaudhuri R."/>
            <person name="La Ragione R.M."/>
            <person name="Hildebrand F."/>
            <person name="Pallen M.J."/>
        </authorList>
    </citation>
    <scope>NUCLEOTIDE SEQUENCE [LARGE SCALE GENOMIC DNA]</scope>
    <source>
        <strain evidence="7 8">Sa2BVA3</strain>
    </source>
</reference>
<gene>
    <name evidence="7" type="ORF">H9645_04845</name>
</gene>
<protein>
    <submittedName>
        <fullName evidence="7">Translocation/assembly module TamB domain-containing protein</fullName>
    </submittedName>
</protein>
<comment type="caution">
    <text evidence="7">The sequence shown here is derived from an EMBL/GenBank/DDBJ whole genome shotgun (WGS) entry which is preliminary data.</text>
</comment>
<dbReference type="Proteomes" id="UP000647183">
    <property type="component" value="Unassembled WGS sequence"/>
</dbReference>
<evidence type="ECO:0000256" key="1">
    <source>
        <dbReference type="ARBA" id="ARBA00004167"/>
    </source>
</evidence>
<evidence type="ECO:0000259" key="6">
    <source>
        <dbReference type="Pfam" id="PF04357"/>
    </source>
</evidence>
<feature type="domain" description="Translocation and assembly module TamB C-terminal" evidence="6">
    <location>
        <begin position="979"/>
        <end position="1308"/>
    </location>
</feature>
<dbReference type="EMBL" id="JACSQJ010000002">
    <property type="protein sequence ID" value="MBD7987350.1"/>
    <property type="molecule type" value="Genomic_DNA"/>
</dbReference>